<evidence type="ECO:0000313" key="3">
    <source>
        <dbReference type="Proteomes" id="UP001374579"/>
    </source>
</evidence>
<feature type="chain" id="PRO_5042820892" evidence="1">
    <location>
        <begin position="22"/>
        <end position="252"/>
    </location>
</feature>
<sequence>MTKFFTLLSLLGLVLLSLGHAKDLYAAAGPNSVAYKDDVLDDNNNYNNDIFDEVLGDDLDDLNDDELDDVVENLVGGSVEDTVVDELDDFPVEDLNDDGLKELVKAEDEIFVGQLDVHIAKKLYLENKAVTSQSGQGRRKRIAPLIGRAAWTIGRALFSRFGRTHATRSGARVTQHYRGSGNYQSAVRDFERMRPTGVTSFNNGRIAGRTGQVGNYRVTVRDGSTKGTSRPTLSVQRNGRSDLVRKFRYDNP</sequence>
<feature type="signal peptide" evidence="1">
    <location>
        <begin position="1"/>
        <end position="21"/>
    </location>
</feature>
<gene>
    <name evidence="2" type="ORF">V1264_019097</name>
</gene>
<organism evidence="2 3">
    <name type="scientific">Littorina saxatilis</name>
    <dbReference type="NCBI Taxonomy" id="31220"/>
    <lineage>
        <taxon>Eukaryota</taxon>
        <taxon>Metazoa</taxon>
        <taxon>Spiralia</taxon>
        <taxon>Lophotrochozoa</taxon>
        <taxon>Mollusca</taxon>
        <taxon>Gastropoda</taxon>
        <taxon>Caenogastropoda</taxon>
        <taxon>Littorinimorpha</taxon>
        <taxon>Littorinoidea</taxon>
        <taxon>Littorinidae</taxon>
        <taxon>Littorina</taxon>
    </lineage>
</organism>
<dbReference type="EMBL" id="JBAMIC010000008">
    <property type="protein sequence ID" value="KAK7104367.1"/>
    <property type="molecule type" value="Genomic_DNA"/>
</dbReference>
<comment type="caution">
    <text evidence="2">The sequence shown here is derived from an EMBL/GenBank/DDBJ whole genome shotgun (WGS) entry which is preliminary data.</text>
</comment>
<dbReference type="Proteomes" id="UP001374579">
    <property type="component" value="Unassembled WGS sequence"/>
</dbReference>
<evidence type="ECO:0000256" key="1">
    <source>
        <dbReference type="SAM" id="SignalP"/>
    </source>
</evidence>
<reference evidence="2 3" key="1">
    <citation type="submission" date="2024-02" db="EMBL/GenBank/DDBJ databases">
        <title>Chromosome-scale genome assembly of the rough periwinkle Littorina saxatilis.</title>
        <authorList>
            <person name="De Jode A."/>
            <person name="Faria R."/>
            <person name="Formenti G."/>
            <person name="Sims Y."/>
            <person name="Smith T.P."/>
            <person name="Tracey A."/>
            <person name="Wood J.M.D."/>
            <person name="Zagrodzka Z.B."/>
            <person name="Johannesson K."/>
            <person name="Butlin R.K."/>
            <person name="Leder E.H."/>
        </authorList>
    </citation>
    <scope>NUCLEOTIDE SEQUENCE [LARGE SCALE GENOMIC DNA]</scope>
    <source>
        <strain evidence="2">Snail1</strain>
        <tissue evidence="2">Muscle</tissue>
    </source>
</reference>
<keyword evidence="1" id="KW-0732">Signal</keyword>
<protein>
    <submittedName>
        <fullName evidence="2">Uncharacterized protein</fullName>
    </submittedName>
</protein>
<dbReference type="AlphaFoldDB" id="A0AAN9BF91"/>
<evidence type="ECO:0000313" key="2">
    <source>
        <dbReference type="EMBL" id="KAK7104367.1"/>
    </source>
</evidence>
<keyword evidence="3" id="KW-1185">Reference proteome</keyword>
<accession>A0AAN9BF91</accession>
<name>A0AAN9BF91_9CAEN</name>
<proteinExistence type="predicted"/>